<evidence type="ECO:0000313" key="2">
    <source>
        <dbReference type="Proteomes" id="UP001487740"/>
    </source>
</evidence>
<comment type="caution">
    <text evidence="1">The sequence shown here is derived from an EMBL/GenBank/DDBJ whole genome shotgun (WGS) entry which is preliminary data.</text>
</comment>
<dbReference type="Proteomes" id="UP001487740">
    <property type="component" value="Unassembled WGS sequence"/>
</dbReference>
<evidence type="ECO:0000313" key="1">
    <source>
        <dbReference type="EMBL" id="KAK8390839.1"/>
    </source>
</evidence>
<keyword evidence="2" id="KW-1185">Reference proteome</keyword>
<dbReference type="AlphaFoldDB" id="A0AAW0TT09"/>
<organism evidence="1 2">
    <name type="scientific">Scylla paramamosain</name>
    <name type="common">Mud crab</name>
    <dbReference type="NCBI Taxonomy" id="85552"/>
    <lineage>
        <taxon>Eukaryota</taxon>
        <taxon>Metazoa</taxon>
        <taxon>Ecdysozoa</taxon>
        <taxon>Arthropoda</taxon>
        <taxon>Crustacea</taxon>
        <taxon>Multicrustacea</taxon>
        <taxon>Malacostraca</taxon>
        <taxon>Eumalacostraca</taxon>
        <taxon>Eucarida</taxon>
        <taxon>Decapoda</taxon>
        <taxon>Pleocyemata</taxon>
        <taxon>Brachyura</taxon>
        <taxon>Eubrachyura</taxon>
        <taxon>Portunoidea</taxon>
        <taxon>Portunidae</taxon>
        <taxon>Portuninae</taxon>
        <taxon>Scylla</taxon>
    </lineage>
</organism>
<protein>
    <submittedName>
        <fullName evidence="1">Uncharacterized protein</fullName>
    </submittedName>
</protein>
<dbReference type="EMBL" id="JARAKH010000025">
    <property type="protein sequence ID" value="KAK8390839.1"/>
    <property type="molecule type" value="Genomic_DNA"/>
</dbReference>
<accession>A0AAW0TT09</accession>
<gene>
    <name evidence="1" type="ORF">O3P69_010511</name>
</gene>
<proteinExistence type="predicted"/>
<reference evidence="1 2" key="1">
    <citation type="submission" date="2023-03" db="EMBL/GenBank/DDBJ databases">
        <title>High-quality genome of Scylla paramamosain provides insights in environmental adaptation.</title>
        <authorList>
            <person name="Zhang L."/>
        </authorList>
    </citation>
    <scope>NUCLEOTIDE SEQUENCE [LARGE SCALE GENOMIC DNA]</scope>
    <source>
        <strain evidence="1">LZ_2023a</strain>
        <tissue evidence="1">Muscle</tissue>
    </source>
</reference>
<name>A0AAW0TT09_SCYPA</name>
<sequence>MRGAGATPAWHQHCLAGPSVILEKEEVMFPFIERRGEMVVVAAASRGQRAVVVAVVWRQHLQPVSAVNFNCL</sequence>